<evidence type="ECO:0000313" key="14">
    <source>
        <dbReference type="Proteomes" id="UP000665561"/>
    </source>
</evidence>
<comment type="caution">
    <text evidence="13">The sequence shown here is derived from an EMBL/GenBank/DDBJ whole genome shotgun (WGS) entry which is preliminary data.</text>
</comment>
<dbReference type="Pfam" id="PF00082">
    <property type="entry name" value="Peptidase_S8"/>
    <property type="match status" value="1"/>
</dbReference>
<evidence type="ECO:0000256" key="8">
    <source>
        <dbReference type="PROSITE-ProRule" id="PRU01240"/>
    </source>
</evidence>
<dbReference type="InterPro" id="IPR022398">
    <property type="entry name" value="Peptidase_S8_His-AS"/>
</dbReference>
<feature type="active site" description="Charge relay system" evidence="8">
    <location>
        <position position="256"/>
    </location>
</feature>
<dbReference type="PANTHER" id="PTHR43806">
    <property type="entry name" value="PEPTIDASE S8"/>
    <property type="match status" value="1"/>
</dbReference>
<feature type="active site" description="Charge relay system" evidence="8">
    <location>
        <position position="625"/>
    </location>
</feature>
<evidence type="ECO:0000256" key="2">
    <source>
        <dbReference type="ARBA" id="ARBA00022512"/>
    </source>
</evidence>
<evidence type="ECO:0000256" key="5">
    <source>
        <dbReference type="ARBA" id="ARBA00022729"/>
    </source>
</evidence>
<dbReference type="EMBL" id="JAAAMV010000002">
    <property type="protein sequence ID" value="NBD23546.1"/>
    <property type="molecule type" value="Genomic_DNA"/>
</dbReference>
<dbReference type="InterPro" id="IPR050131">
    <property type="entry name" value="Peptidase_S8_subtilisin-like"/>
</dbReference>
<accession>A0ABW9XM48</accession>
<dbReference type="PROSITE" id="PS51272">
    <property type="entry name" value="SLH"/>
    <property type="match status" value="3"/>
</dbReference>
<feature type="region of interest" description="Disordered" evidence="10">
    <location>
        <begin position="247"/>
        <end position="266"/>
    </location>
</feature>
<name>A0ABW9XM48_9BACL</name>
<evidence type="ECO:0000256" key="11">
    <source>
        <dbReference type="SAM" id="SignalP"/>
    </source>
</evidence>
<dbReference type="InterPro" id="IPR023827">
    <property type="entry name" value="Peptidase_S8_Asp-AS"/>
</dbReference>
<sequence>MQKSLNKVLLTATMSTLLLFQPFAAHAAGGQQSTLSPELIGKLLQNKPSAAALQSNTGPLISPRLNTTSADKVKVIVQMKGASIAEGNYASRMGVNSFDSEATTSAIQSQHASFIANARNSGIPIRVTYQYDTVLNGMEVELPANQIPNLAKLPGVKSIYENRTYYAIPDAKVTPSATSPDCKCDIDPLKQIGVPAAWEKGLTGKGIKIGVIDTGVDYIHPDLADAYAGGHDSYFNTEDPYEEIPDEETGNAGTQHGTHVSGTIAGRGVNPTSDIVQKGVAYESELHVYKVLGYDAESGRSSGSTAQVIDGIEHAVKDHMDVINLSLGSDDAKDNYSPDAIAINNAVLAGITAVVANGNAADTAESYYYSMGSPASSQLAISVGAVDSASTQYTATVTSAVYGADGTSAGTAYPDQGLNVMGWRTSQEDFASILGTDEQEAVYVGLGAEKDYDDKNVTGKIAFVSRGLLAFVDKIAIAKEHGAKAVVIFNGNATTTDPDTAEAILSESITGRDSWIDTPSLGDSLSFLPAFDMEGTTGRAIARLAKATPGSTIKLAFGAEYPSESFAGDHMATFSSRGPNSDGKLGIKPDFAAPGVNIMSTWPAYGKNDPAISYDEAYERISGTSMATPHVAGLAVLLKEEHPEWTPFEIRAALANTADEISDEDGIRYDVYSQGAGRVNVAKAIDTPAVLETVESLQMLDINMNPHEVTNYGDNASFGIMKAGDPAKSITLQVNNTSAEEVAYTAEIVLHDEVTSDPKHPIETPDVTKINASLTGLTDGTVSAAALEKKTFALEVAPAADAVDGVYEGDVVLTADGKPTLHIPFVVHVGKDVPDTGFTVQDIQLSSRVVSPDGDGVNDSIDVSFKLAADDINFYYIEIDDLNDQAVGYLQAEGPNSKPFKPGRYSYEGFDGTYPLDVDGNENPGTLKDGTYSLVVVADKIDLSKNVIVREAVAIETFSVQHKSTPPTTTPPITTPTTPATPTPASAYALTAITGQGLQSVTVKSTTSADAATVADADLKSAIGTGTAPLAIVVNVDAAEGKASKLSLTAAQVVLLAAAPQGSAVYLNTGASALELPLSLLKSVPADSGIELVISPASGQAGQFEAEGKGTSVVGVPVSFEVNAVNGTSVKPLAVPANAFVKRSFTLAKGLPTDQSGVLFIENGKVAPAPAVFTANADGTTTVAVNRPGFSVYAVAKHEVAFSDISTSWAQTRIQALAEKFLINGTTDTTYSPKKSVTRAEFAAMLTRGLGLSAAAPVPFKDVASSAWYSDAIGSAYAVGLITGYTDGTFRPDGIISRQELAVMLTKASKLLNFKADNGGSRSAYEDESSFGSFAKDSIDFVTSAGLMEGTGSNGSKRFDPSAPTTREAAATVLYKLLQAGKLI</sequence>
<dbReference type="Pfam" id="PF00395">
    <property type="entry name" value="SLH"/>
    <property type="match status" value="3"/>
</dbReference>
<dbReference type="Pfam" id="PF02225">
    <property type="entry name" value="PA"/>
    <property type="match status" value="1"/>
</dbReference>
<dbReference type="Gene3D" id="3.50.30.30">
    <property type="match status" value="1"/>
</dbReference>
<keyword evidence="5 11" id="KW-0732">Signal</keyword>
<evidence type="ECO:0000256" key="4">
    <source>
        <dbReference type="ARBA" id="ARBA00022670"/>
    </source>
</evidence>
<feature type="domain" description="SLH" evidence="12">
    <location>
        <begin position="1197"/>
        <end position="1255"/>
    </location>
</feature>
<evidence type="ECO:0000313" key="13">
    <source>
        <dbReference type="EMBL" id="NBD23546.1"/>
    </source>
</evidence>
<dbReference type="PROSITE" id="PS00137">
    <property type="entry name" value="SUBTILASE_HIS"/>
    <property type="match status" value="1"/>
</dbReference>
<protein>
    <submittedName>
        <fullName evidence="13">S8 family serine peptidase</fullName>
    </submittedName>
</protein>
<evidence type="ECO:0000256" key="1">
    <source>
        <dbReference type="ARBA" id="ARBA00011073"/>
    </source>
</evidence>
<keyword evidence="2" id="KW-0134">Cell wall</keyword>
<evidence type="ECO:0000256" key="6">
    <source>
        <dbReference type="ARBA" id="ARBA00022801"/>
    </source>
</evidence>
<keyword evidence="7 8" id="KW-0720">Serine protease</keyword>
<feature type="domain" description="SLH" evidence="12">
    <location>
        <begin position="1322"/>
        <end position="1384"/>
    </location>
</feature>
<keyword evidence="3" id="KW-0964">Secreted</keyword>
<dbReference type="InterPro" id="IPR036852">
    <property type="entry name" value="Peptidase_S8/S53_dom_sf"/>
</dbReference>
<gene>
    <name evidence="13" type="ORF">GT019_06640</name>
</gene>
<organism evidence="13 14">
    <name type="scientific">Paenibacillus glycinis</name>
    <dbReference type="NCBI Taxonomy" id="2697035"/>
    <lineage>
        <taxon>Bacteria</taxon>
        <taxon>Bacillati</taxon>
        <taxon>Bacillota</taxon>
        <taxon>Bacilli</taxon>
        <taxon>Bacillales</taxon>
        <taxon>Paenibacillaceae</taxon>
        <taxon>Paenibacillus</taxon>
    </lineage>
</organism>
<feature type="compositionally biased region" description="Polar residues" evidence="10">
    <location>
        <begin position="251"/>
        <end position="261"/>
    </location>
</feature>
<feature type="chain" id="PRO_5046599707" evidence="11">
    <location>
        <begin position="28"/>
        <end position="1384"/>
    </location>
</feature>
<feature type="active site" description="Charge relay system" evidence="8">
    <location>
        <position position="213"/>
    </location>
</feature>
<keyword evidence="14" id="KW-1185">Reference proteome</keyword>
<dbReference type="PRINTS" id="PR00723">
    <property type="entry name" value="SUBTILISIN"/>
</dbReference>
<evidence type="ECO:0000256" key="7">
    <source>
        <dbReference type="ARBA" id="ARBA00022825"/>
    </source>
</evidence>
<feature type="signal peptide" evidence="11">
    <location>
        <begin position="1"/>
        <end position="27"/>
    </location>
</feature>
<dbReference type="InterPro" id="IPR003137">
    <property type="entry name" value="PA_domain"/>
</dbReference>
<dbReference type="InterPro" id="IPR000209">
    <property type="entry name" value="Peptidase_S8/S53_dom"/>
</dbReference>
<dbReference type="InterPro" id="IPR015500">
    <property type="entry name" value="Peptidase_S8_subtilisin-rel"/>
</dbReference>
<dbReference type="InterPro" id="IPR046450">
    <property type="entry name" value="PA_dom_sf"/>
</dbReference>
<evidence type="ECO:0000256" key="9">
    <source>
        <dbReference type="RuleBase" id="RU003355"/>
    </source>
</evidence>
<dbReference type="InterPro" id="IPR034213">
    <property type="entry name" value="S8_Vpr-like"/>
</dbReference>
<proteinExistence type="inferred from homology"/>
<evidence type="ECO:0000256" key="10">
    <source>
        <dbReference type="SAM" id="MobiDB-lite"/>
    </source>
</evidence>
<dbReference type="PROSITE" id="PS51892">
    <property type="entry name" value="SUBTILASE"/>
    <property type="match status" value="1"/>
</dbReference>
<dbReference type="SUPFAM" id="SSF52743">
    <property type="entry name" value="Subtilisin-like"/>
    <property type="match status" value="1"/>
</dbReference>
<dbReference type="SUPFAM" id="SSF52025">
    <property type="entry name" value="PA domain"/>
    <property type="match status" value="1"/>
</dbReference>
<dbReference type="Pfam" id="PF05922">
    <property type="entry name" value="Inhibitor_I9"/>
    <property type="match status" value="1"/>
</dbReference>
<dbReference type="InterPro" id="IPR023828">
    <property type="entry name" value="Peptidase_S8_Ser-AS"/>
</dbReference>
<dbReference type="InterPro" id="IPR001119">
    <property type="entry name" value="SLH_dom"/>
</dbReference>
<comment type="similarity">
    <text evidence="1 8 9">Belongs to the peptidase S8 family.</text>
</comment>
<reference evidence="13 14" key="1">
    <citation type="submission" date="2020-01" db="EMBL/GenBank/DDBJ databases">
        <title>Paenibacillus soybeanensis sp. nov. isolated from the nodules of soybean (Glycine max(L.) Merr).</title>
        <authorList>
            <person name="Wang H."/>
        </authorList>
    </citation>
    <scope>NUCLEOTIDE SEQUENCE [LARGE SCALE GENOMIC DNA]</scope>
    <source>
        <strain evidence="13 14">T1</strain>
    </source>
</reference>
<dbReference type="Gene3D" id="3.40.50.200">
    <property type="entry name" value="Peptidase S8/S53 domain"/>
    <property type="match status" value="2"/>
</dbReference>
<feature type="domain" description="SLH" evidence="12">
    <location>
        <begin position="1256"/>
        <end position="1319"/>
    </location>
</feature>
<evidence type="ECO:0000259" key="12">
    <source>
        <dbReference type="PROSITE" id="PS51272"/>
    </source>
</evidence>
<dbReference type="CDD" id="cd07474">
    <property type="entry name" value="Peptidases_S8_subtilisin_Vpr-like"/>
    <property type="match status" value="1"/>
</dbReference>
<dbReference type="PANTHER" id="PTHR43806:SF65">
    <property type="entry name" value="SERINE PROTEASE APRX"/>
    <property type="match status" value="1"/>
</dbReference>
<evidence type="ECO:0000256" key="3">
    <source>
        <dbReference type="ARBA" id="ARBA00022525"/>
    </source>
</evidence>
<dbReference type="PROSITE" id="PS00138">
    <property type="entry name" value="SUBTILASE_SER"/>
    <property type="match status" value="1"/>
</dbReference>
<dbReference type="RefSeq" id="WP_161742079.1">
    <property type="nucleotide sequence ID" value="NZ_JAAAMV010000002.1"/>
</dbReference>
<keyword evidence="6 8" id="KW-0378">Hydrolase</keyword>
<keyword evidence="4 8" id="KW-0645">Protease</keyword>
<dbReference type="InterPro" id="IPR010259">
    <property type="entry name" value="S8pro/Inhibitor_I9"/>
</dbReference>
<dbReference type="Proteomes" id="UP000665561">
    <property type="component" value="Unassembled WGS sequence"/>
</dbReference>
<dbReference type="PROSITE" id="PS00136">
    <property type="entry name" value="SUBTILASE_ASP"/>
    <property type="match status" value="1"/>
</dbReference>